<dbReference type="Proteomes" id="UP001249240">
    <property type="component" value="Unassembled WGS sequence"/>
</dbReference>
<proteinExistence type="predicted"/>
<organism evidence="2 3">
    <name type="scientific">Enterococcus raffinosus</name>
    <dbReference type="NCBI Taxonomy" id="71452"/>
    <lineage>
        <taxon>Bacteria</taxon>
        <taxon>Bacillati</taxon>
        <taxon>Bacillota</taxon>
        <taxon>Bacilli</taxon>
        <taxon>Lactobacillales</taxon>
        <taxon>Enterococcaceae</taxon>
        <taxon>Enterococcus</taxon>
    </lineage>
</organism>
<sequence>MDKKTKRKIIIGILTAALLLTGGMLAMIAIHEKIAPAGMMDKTTRLQIPSVSQ</sequence>
<evidence type="ECO:0000256" key="1">
    <source>
        <dbReference type="SAM" id="Phobius"/>
    </source>
</evidence>
<protein>
    <submittedName>
        <fullName evidence="2">Uncharacterized protein</fullName>
    </submittedName>
</protein>
<name>A0AAW8T260_9ENTE</name>
<dbReference type="AlphaFoldDB" id="A0AAW8T260"/>
<gene>
    <name evidence="2" type="ORF">P7D78_12870</name>
</gene>
<reference evidence="2" key="1">
    <citation type="submission" date="2023-03" db="EMBL/GenBank/DDBJ databases">
        <authorList>
            <person name="Shen W."/>
            <person name="Cai J."/>
        </authorList>
    </citation>
    <scope>NUCLEOTIDE SEQUENCE</scope>
    <source>
        <strain evidence="2">B646-2</strain>
    </source>
</reference>
<evidence type="ECO:0000313" key="3">
    <source>
        <dbReference type="Proteomes" id="UP001249240"/>
    </source>
</evidence>
<accession>A0AAW8T260</accession>
<keyword evidence="1" id="KW-0812">Transmembrane</keyword>
<keyword evidence="1" id="KW-0472">Membrane</keyword>
<feature type="transmembrane region" description="Helical" evidence="1">
    <location>
        <begin position="9"/>
        <end position="30"/>
    </location>
</feature>
<comment type="caution">
    <text evidence="2">The sequence shown here is derived from an EMBL/GenBank/DDBJ whole genome shotgun (WGS) entry which is preliminary data.</text>
</comment>
<dbReference type="RefSeq" id="WP_010743476.1">
    <property type="nucleotide sequence ID" value="NZ_BAAAXM010000027.1"/>
</dbReference>
<evidence type="ECO:0000313" key="2">
    <source>
        <dbReference type="EMBL" id="MDT2539020.1"/>
    </source>
</evidence>
<dbReference type="EMBL" id="JARPXM010000013">
    <property type="protein sequence ID" value="MDT2539020.1"/>
    <property type="molecule type" value="Genomic_DNA"/>
</dbReference>
<keyword evidence="1" id="KW-1133">Transmembrane helix</keyword>